<dbReference type="EnsemblBacteria" id="CAK06319">
    <property type="protein sequence ID" value="CAK06319"/>
    <property type="gene ID" value="RL0824"/>
</dbReference>
<dbReference type="InterPro" id="IPR004104">
    <property type="entry name" value="Gfo/Idh/MocA-like_OxRdtase_C"/>
</dbReference>
<dbReference type="GeneID" id="303205839"/>
<dbReference type="Pfam" id="PF02894">
    <property type="entry name" value="GFO_IDH_MocA_C"/>
    <property type="match status" value="1"/>
</dbReference>
<feature type="domain" description="Gfo/Idh/MocA-like oxidoreductase N-terminal" evidence="1">
    <location>
        <begin position="7"/>
        <end position="125"/>
    </location>
</feature>
<dbReference type="Gene3D" id="3.30.360.10">
    <property type="entry name" value="Dihydrodipicolinate Reductase, domain 2"/>
    <property type="match status" value="1"/>
</dbReference>
<dbReference type="PANTHER" id="PTHR43249:SF1">
    <property type="entry name" value="D-GLUCOSIDE 3-DEHYDROGENASE"/>
    <property type="match status" value="1"/>
</dbReference>
<keyword evidence="4" id="KW-1185">Reference proteome</keyword>
<dbReference type="SUPFAM" id="SSF51735">
    <property type="entry name" value="NAD(P)-binding Rossmann-fold domains"/>
    <property type="match status" value="1"/>
</dbReference>
<dbReference type="InterPro" id="IPR036291">
    <property type="entry name" value="NAD(P)-bd_dom_sf"/>
</dbReference>
<proteinExistence type="predicted"/>
<gene>
    <name evidence="3" type="ordered locus">RL0824</name>
</gene>
<dbReference type="Gene3D" id="3.40.50.720">
    <property type="entry name" value="NAD(P)-binding Rossmann-like Domain"/>
    <property type="match status" value="1"/>
</dbReference>
<dbReference type="AlphaFoldDB" id="Q1ML35"/>
<dbReference type="GO" id="GO:0000166">
    <property type="term" value="F:nucleotide binding"/>
    <property type="evidence" value="ECO:0007669"/>
    <property type="project" value="InterPro"/>
</dbReference>
<evidence type="ECO:0000313" key="4">
    <source>
        <dbReference type="Proteomes" id="UP000006575"/>
    </source>
</evidence>
<dbReference type="RefSeq" id="WP_011650572.1">
    <property type="nucleotide sequence ID" value="NC_008380.1"/>
</dbReference>
<dbReference type="Pfam" id="PF01408">
    <property type="entry name" value="GFO_IDH_MocA"/>
    <property type="match status" value="1"/>
</dbReference>
<dbReference type="HOGENOM" id="CLU_023194_1_0_5"/>
<dbReference type="InterPro" id="IPR052515">
    <property type="entry name" value="Gfo/Idh/MocA_Oxidoreductase"/>
</dbReference>
<evidence type="ECO:0000259" key="1">
    <source>
        <dbReference type="Pfam" id="PF01408"/>
    </source>
</evidence>
<dbReference type="Proteomes" id="UP000006575">
    <property type="component" value="Chromosome"/>
</dbReference>
<dbReference type="eggNOG" id="COG0673">
    <property type="taxonomic scope" value="Bacteria"/>
</dbReference>
<organism evidence="3 4">
    <name type="scientific">Rhizobium johnstonii (strain DSM 114642 / LMG 32736 / 3841)</name>
    <name type="common">Rhizobium leguminosarum bv. viciae</name>
    <dbReference type="NCBI Taxonomy" id="216596"/>
    <lineage>
        <taxon>Bacteria</taxon>
        <taxon>Pseudomonadati</taxon>
        <taxon>Pseudomonadota</taxon>
        <taxon>Alphaproteobacteria</taxon>
        <taxon>Hyphomicrobiales</taxon>
        <taxon>Rhizobiaceae</taxon>
        <taxon>Rhizobium/Agrobacterium group</taxon>
        <taxon>Rhizobium</taxon>
        <taxon>Rhizobium johnstonii</taxon>
    </lineage>
</organism>
<feature type="domain" description="Gfo/Idh/MocA-like oxidoreductase C-terminal" evidence="2">
    <location>
        <begin position="139"/>
        <end position="345"/>
    </location>
</feature>
<dbReference type="SUPFAM" id="SSF55347">
    <property type="entry name" value="Glyceraldehyde-3-phosphate dehydrogenase-like, C-terminal domain"/>
    <property type="match status" value="1"/>
</dbReference>
<dbReference type="KEGG" id="rle:RL0824"/>
<reference evidence="3 4" key="1">
    <citation type="journal article" date="2006" name="Genome Biol.">
        <title>The genome of Rhizobium leguminosarum has recognizable core and accessory components.</title>
        <authorList>
            <person name="Young J.W."/>
            <person name="Crossman L.C."/>
            <person name="Johnston A.W.B."/>
            <person name="Thomson N.R."/>
            <person name="Ghazoui Z.F."/>
            <person name="Hull K.H."/>
            <person name="Wexler M."/>
            <person name="Curson A.R.J."/>
            <person name="Todd J.D."/>
            <person name="Poole P.S."/>
            <person name="Mauchline T.H."/>
            <person name="East A.K."/>
            <person name="Quail M.A."/>
            <person name="Churcher C."/>
            <person name="Arrowsmith C."/>
            <person name="Cherevach A."/>
            <person name="Chillingworth T."/>
            <person name="Clarke K."/>
            <person name="Cronin A."/>
            <person name="Davis P."/>
            <person name="Fraser A."/>
            <person name="Hance Z."/>
            <person name="Hauser H."/>
            <person name="Jagels K."/>
            <person name="Moule S."/>
            <person name="Mungall K."/>
            <person name="Norbertczak H."/>
            <person name="Rabbinowitsch E."/>
            <person name="Sanders M."/>
            <person name="Simmonds M."/>
            <person name="Whitehead S."/>
            <person name="Parkhill J."/>
        </authorList>
    </citation>
    <scope>NUCLEOTIDE SEQUENCE [LARGE SCALE GENOMIC DNA]</scope>
    <source>
        <strain evidence="4">DSM 114642 / LMG 32736 / 3841</strain>
    </source>
</reference>
<sequence length="359" mass="39687">MGKELLIKFAIVGCGRIAKRHSELLGLSQIKGATLAAVCDIAEERAREFGERFGVPYYRSIDEMLQNTEVDVVSILTPSGMHAEHVITAAKYKRHIVVEKPMALTLADAEAMIKACDENNIRLFVVKQNRFNVPVVKAREALDAGRFGKLVLGTVRVRWCRDQSYYDQDNWRGTWQYDGGVLANQASHHIDMLTWFMGDVESVHARAATALVDIEAEDTAVATLKFRNGALGIIEATAATRPKDIEGSISILGAGGSVEIAGFAVNKIRTWQFGDHDLGDEQVMEKYSVNPPNVYGFGHQAYYEHVVDCLVNDTKALVDGHEGRQSLELISALYESIASNQEVKLPLEVKHSKLGRSSQ</sequence>
<evidence type="ECO:0000259" key="2">
    <source>
        <dbReference type="Pfam" id="PF02894"/>
    </source>
</evidence>
<dbReference type="EMBL" id="AM236080">
    <property type="protein sequence ID" value="CAK06319.1"/>
    <property type="molecule type" value="Genomic_DNA"/>
</dbReference>
<name>Q1ML35_RHIJ3</name>
<accession>Q1ML35</accession>
<protein>
    <submittedName>
        <fullName evidence="3">Oxidoreductase</fullName>
    </submittedName>
</protein>
<dbReference type="InterPro" id="IPR000683">
    <property type="entry name" value="Gfo/Idh/MocA-like_OxRdtase_N"/>
</dbReference>
<dbReference type="PANTHER" id="PTHR43249">
    <property type="entry name" value="UDP-N-ACETYL-2-AMINO-2-DEOXY-D-GLUCURONATE OXIDASE"/>
    <property type="match status" value="1"/>
</dbReference>
<evidence type="ECO:0000313" key="3">
    <source>
        <dbReference type="EMBL" id="CAK06319.1"/>
    </source>
</evidence>